<name>A0A916N0G1_9BURK</name>
<evidence type="ECO:0000256" key="1">
    <source>
        <dbReference type="ARBA" id="ARBA00004370"/>
    </source>
</evidence>
<protein>
    <recommendedName>
        <fullName evidence="4">Glycine zipper 2TM domain-containing protein</fullName>
    </recommendedName>
</protein>
<comment type="caution">
    <text evidence="5">The sequence shown here is derived from an EMBL/GenBank/DDBJ whole genome shotgun (WGS) entry which is preliminary data.</text>
</comment>
<accession>A0A916N0G1</accession>
<gene>
    <name evidence="5" type="ORF">LMG31506_05729</name>
</gene>
<evidence type="ECO:0000313" key="6">
    <source>
        <dbReference type="Proteomes" id="UP000672934"/>
    </source>
</evidence>
<keyword evidence="2" id="KW-0472">Membrane</keyword>
<feature type="domain" description="Glycine zipper 2TM" evidence="4">
    <location>
        <begin position="125"/>
        <end position="166"/>
    </location>
</feature>
<evidence type="ECO:0000313" key="5">
    <source>
        <dbReference type="EMBL" id="CAG2156523.1"/>
    </source>
</evidence>
<feature type="compositionally biased region" description="Low complexity" evidence="3">
    <location>
        <begin position="62"/>
        <end position="90"/>
    </location>
</feature>
<proteinExistence type="predicted"/>
<keyword evidence="6" id="KW-1185">Reference proteome</keyword>
<dbReference type="EMBL" id="CAJPUY010000029">
    <property type="protein sequence ID" value="CAG2156523.1"/>
    <property type="molecule type" value="Genomic_DNA"/>
</dbReference>
<organism evidence="5 6">
    <name type="scientific">Cupriavidus yeoncheonensis</name>
    <dbReference type="NCBI Taxonomy" id="1462994"/>
    <lineage>
        <taxon>Bacteria</taxon>
        <taxon>Pseudomonadati</taxon>
        <taxon>Pseudomonadota</taxon>
        <taxon>Betaproteobacteria</taxon>
        <taxon>Burkholderiales</taxon>
        <taxon>Burkholderiaceae</taxon>
        <taxon>Cupriavidus</taxon>
    </lineage>
</organism>
<reference evidence="5" key="1">
    <citation type="submission" date="2021-03" db="EMBL/GenBank/DDBJ databases">
        <authorList>
            <person name="Peeters C."/>
        </authorList>
    </citation>
    <scope>NUCLEOTIDE SEQUENCE</scope>
    <source>
        <strain evidence="5">LMG 31506</strain>
    </source>
</reference>
<evidence type="ECO:0000256" key="3">
    <source>
        <dbReference type="SAM" id="MobiDB-lite"/>
    </source>
</evidence>
<dbReference type="GO" id="GO:0019867">
    <property type="term" value="C:outer membrane"/>
    <property type="evidence" value="ECO:0007669"/>
    <property type="project" value="InterPro"/>
</dbReference>
<dbReference type="AlphaFoldDB" id="A0A916N0G1"/>
<sequence length="214" mass="21572">MSIPFRSVVLAVLGAGALAGCVTAPYGGYAGAGGYSGGYGAYGGSTAATQAGYPQGSYPQASYPQQGYPQASYPQQQGYPQSGYQQGYPADSGYGNSGAEQYGVRYGWVETIEVVQGQAPSTSGAGAVVGGVVGGLLGHQVGGGRGNTVATIGGAVVGALAGNEVEKRGSAVPPAYRVRVRTNDNGYLTVTQANPYQLRNGDRVKVENGVAVPY</sequence>
<dbReference type="InterPro" id="IPR008816">
    <property type="entry name" value="Gly_zipper_2TM_dom"/>
</dbReference>
<evidence type="ECO:0000259" key="4">
    <source>
        <dbReference type="Pfam" id="PF05433"/>
    </source>
</evidence>
<dbReference type="PANTHER" id="PTHR35603:SF2">
    <property type="entry name" value="OUTER MEMBRANE LIPOPROTEIN"/>
    <property type="match status" value="1"/>
</dbReference>
<dbReference type="PANTHER" id="PTHR35603">
    <property type="match status" value="1"/>
</dbReference>
<evidence type="ECO:0000256" key="2">
    <source>
        <dbReference type="ARBA" id="ARBA00023136"/>
    </source>
</evidence>
<dbReference type="InterPro" id="IPR051407">
    <property type="entry name" value="Bact_OM_lipoprot/Surf_antigen"/>
</dbReference>
<feature type="region of interest" description="Disordered" evidence="3">
    <location>
        <begin position="57"/>
        <end position="90"/>
    </location>
</feature>
<dbReference type="Pfam" id="PF05433">
    <property type="entry name" value="Rick_17kDa_Anti"/>
    <property type="match status" value="1"/>
</dbReference>
<comment type="subcellular location">
    <subcellularLocation>
        <location evidence="1">Membrane</location>
    </subcellularLocation>
</comment>
<dbReference type="Proteomes" id="UP000672934">
    <property type="component" value="Unassembled WGS sequence"/>
</dbReference>
<dbReference type="RefSeq" id="WP_211950571.1">
    <property type="nucleotide sequence ID" value="NZ_CAJPUY010000029.1"/>
</dbReference>
<dbReference type="PROSITE" id="PS51257">
    <property type="entry name" value="PROKAR_LIPOPROTEIN"/>
    <property type="match status" value="1"/>
</dbReference>